<feature type="transmembrane region" description="Helical" evidence="1">
    <location>
        <begin position="243"/>
        <end position="262"/>
    </location>
</feature>
<keyword evidence="1" id="KW-0812">Transmembrane</keyword>
<organism evidence="2 3">
    <name type="scientific">Basidiobolus ranarum</name>
    <dbReference type="NCBI Taxonomy" id="34480"/>
    <lineage>
        <taxon>Eukaryota</taxon>
        <taxon>Fungi</taxon>
        <taxon>Fungi incertae sedis</taxon>
        <taxon>Zoopagomycota</taxon>
        <taxon>Entomophthoromycotina</taxon>
        <taxon>Basidiobolomycetes</taxon>
        <taxon>Basidiobolales</taxon>
        <taxon>Basidiobolaceae</taxon>
        <taxon>Basidiobolus</taxon>
    </lineage>
</organism>
<dbReference type="InterPro" id="IPR036305">
    <property type="entry name" value="RGS_sf"/>
</dbReference>
<evidence type="ECO:0000313" key="3">
    <source>
        <dbReference type="Proteomes" id="UP001479436"/>
    </source>
</evidence>
<dbReference type="Proteomes" id="UP001479436">
    <property type="component" value="Unassembled WGS sequence"/>
</dbReference>
<gene>
    <name evidence="2" type="ORF">K7432_008726</name>
</gene>
<evidence type="ECO:0008006" key="4">
    <source>
        <dbReference type="Google" id="ProtNLM"/>
    </source>
</evidence>
<dbReference type="InterPro" id="IPR044926">
    <property type="entry name" value="RGS_subdomain_2"/>
</dbReference>
<sequence length="353" mass="40275">MDISKISDTELLDAILAGKTQPPITFKDFYNYLEVKEKSIENISFCFWRIDYIGKFSRLTLEQQSECPTIDVHKVLHKTSHSITQKGFVSVSIRSEELRSPRIEQHHEDPSMVSDIKLHTNKGLSSTFQNTEKKSSGLEKYAFACTPSEQTLDKRTSAALTQPLRLDLDQALLKYFLPGSSSELNISHETRKQLLSDARITTNPAILESAYQEIHWLIASSSIPNFRKIATANISDATKRQRILWALPVFLLSVGGLIAIILTHQSRWYRIIFCLFLSWSLLRLLVTPFGICLTNQFLGRREILSFEVGRDCHWAYGEDPIINQQRRKLAIRVTLLSFLVTIAIITGIFMIPT</sequence>
<accession>A0ABR2VY45</accession>
<protein>
    <recommendedName>
        <fullName evidence="4">RGS domain-containing protein</fullName>
    </recommendedName>
</protein>
<dbReference type="PANTHER" id="PTHR39466">
    <property type="entry name" value="RGS DOMAIN-CONTAINING PROTEIN"/>
    <property type="match status" value="1"/>
</dbReference>
<comment type="caution">
    <text evidence="2">The sequence shown here is derived from an EMBL/GenBank/DDBJ whole genome shotgun (WGS) entry which is preliminary data.</text>
</comment>
<dbReference type="EMBL" id="JASJQH010007373">
    <property type="protein sequence ID" value="KAK9709925.1"/>
    <property type="molecule type" value="Genomic_DNA"/>
</dbReference>
<feature type="transmembrane region" description="Helical" evidence="1">
    <location>
        <begin position="329"/>
        <end position="351"/>
    </location>
</feature>
<name>A0ABR2VY45_9FUNG</name>
<dbReference type="Gene3D" id="1.10.167.10">
    <property type="entry name" value="Regulator of G-protein Signalling 4, domain 2"/>
    <property type="match status" value="1"/>
</dbReference>
<reference evidence="2 3" key="1">
    <citation type="submission" date="2023-04" db="EMBL/GenBank/DDBJ databases">
        <title>Genome of Basidiobolus ranarum AG-B5.</title>
        <authorList>
            <person name="Stajich J.E."/>
            <person name="Carter-House D."/>
            <person name="Gryganskyi A."/>
        </authorList>
    </citation>
    <scope>NUCLEOTIDE SEQUENCE [LARGE SCALE GENOMIC DNA]</scope>
    <source>
        <strain evidence="2 3">AG-B5</strain>
    </source>
</reference>
<keyword evidence="1" id="KW-1133">Transmembrane helix</keyword>
<dbReference type="SUPFAM" id="SSF48097">
    <property type="entry name" value="Regulator of G-protein signaling, RGS"/>
    <property type="match status" value="1"/>
</dbReference>
<keyword evidence="1" id="KW-0472">Membrane</keyword>
<proteinExistence type="predicted"/>
<dbReference type="PANTHER" id="PTHR39466:SF1">
    <property type="entry name" value="RGS DOMAIN-CONTAINING PROTEIN"/>
    <property type="match status" value="1"/>
</dbReference>
<evidence type="ECO:0000256" key="1">
    <source>
        <dbReference type="SAM" id="Phobius"/>
    </source>
</evidence>
<feature type="transmembrane region" description="Helical" evidence="1">
    <location>
        <begin position="268"/>
        <end position="293"/>
    </location>
</feature>
<keyword evidence="3" id="KW-1185">Reference proteome</keyword>
<evidence type="ECO:0000313" key="2">
    <source>
        <dbReference type="EMBL" id="KAK9709925.1"/>
    </source>
</evidence>